<dbReference type="RefSeq" id="XP_002180475.1">
    <property type="nucleotide sequence ID" value="XM_002180439.1"/>
</dbReference>
<dbReference type="Proteomes" id="UP000000759">
    <property type="component" value="Chromosome 9"/>
</dbReference>
<organism evidence="3 4">
    <name type="scientific">Phaeodactylum tricornutum (strain CCAP 1055/1)</name>
    <dbReference type="NCBI Taxonomy" id="556484"/>
    <lineage>
        <taxon>Eukaryota</taxon>
        <taxon>Sar</taxon>
        <taxon>Stramenopiles</taxon>
        <taxon>Ochrophyta</taxon>
        <taxon>Bacillariophyta</taxon>
        <taxon>Bacillariophyceae</taxon>
        <taxon>Bacillariophycidae</taxon>
        <taxon>Naviculales</taxon>
        <taxon>Phaeodactylaceae</taxon>
        <taxon>Phaeodactylum</taxon>
    </lineage>
</organism>
<feature type="compositionally biased region" description="Low complexity" evidence="1">
    <location>
        <begin position="53"/>
        <end position="66"/>
    </location>
</feature>
<dbReference type="PaxDb" id="2850-Phatr46213"/>
<dbReference type="EMBL" id="CM000612">
    <property type="protein sequence ID" value="EEC47883.1"/>
    <property type="molecule type" value="Genomic_DNA"/>
</dbReference>
<evidence type="ECO:0000313" key="4">
    <source>
        <dbReference type="Proteomes" id="UP000000759"/>
    </source>
</evidence>
<dbReference type="Pfam" id="PF03399">
    <property type="entry name" value="SAC3_GANP"/>
    <property type="match status" value="1"/>
</dbReference>
<feature type="compositionally biased region" description="Low complexity" evidence="1">
    <location>
        <begin position="84"/>
        <end position="94"/>
    </location>
</feature>
<feature type="region of interest" description="Disordered" evidence="1">
    <location>
        <begin position="171"/>
        <end position="223"/>
    </location>
</feature>
<dbReference type="GeneID" id="7201182"/>
<dbReference type="HOGENOM" id="CLU_387089_0_0_1"/>
<keyword evidence="4" id="KW-1185">Reference proteome</keyword>
<feature type="compositionally biased region" description="Low complexity" evidence="1">
    <location>
        <begin position="1"/>
        <end position="18"/>
    </location>
</feature>
<dbReference type="PANTHER" id="PTHR12436">
    <property type="entry name" value="80 KDA MCM3-ASSOCIATED PROTEIN"/>
    <property type="match status" value="1"/>
</dbReference>
<feature type="compositionally biased region" description="Low complexity" evidence="1">
    <location>
        <begin position="308"/>
        <end position="322"/>
    </location>
</feature>
<feature type="compositionally biased region" description="Polar residues" evidence="1">
    <location>
        <begin position="332"/>
        <end position="342"/>
    </location>
</feature>
<feature type="compositionally biased region" description="Polar residues" evidence="1">
    <location>
        <begin position="195"/>
        <end position="211"/>
    </location>
</feature>
<feature type="compositionally biased region" description="Low complexity" evidence="1">
    <location>
        <begin position="350"/>
        <end position="369"/>
    </location>
</feature>
<feature type="region of interest" description="Disordered" evidence="1">
    <location>
        <begin position="53"/>
        <end position="94"/>
    </location>
</feature>
<dbReference type="Gene3D" id="1.25.40.990">
    <property type="match status" value="1"/>
</dbReference>
<dbReference type="OrthoDB" id="199574at2759"/>
<dbReference type="KEGG" id="pti:PHATRDRAFT_46213"/>
<feature type="region of interest" description="Disordered" evidence="1">
    <location>
        <begin position="279"/>
        <end position="379"/>
    </location>
</feature>
<evidence type="ECO:0000313" key="3">
    <source>
        <dbReference type="EMBL" id="EEC47883.1"/>
    </source>
</evidence>
<dbReference type="InterPro" id="IPR045107">
    <property type="entry name" value="SAC3/GANP/THP3"/>
</dbReference>
<feature type="compositionally biased region" description="Low complexity" evidence="1">
    <location>
        <begin position="180"/>
        <end position="194"/>
    </location>
</feature>
<feature type="compositionally biased region" description="Polar residues" evidence="1">
    <location>
        <begin position="294"/>
        <end position="307"/>
    </location>
</feature>
<dbReference type="AlphaFoldDB" id="B7G0G9"/>
<dbReference type="PANTHER" id="PTHR12436:SF4">
    <property type="entry name" value="LEUKOCYTE RECEPTOR CLUSTER MEMBER 8"/>
    <property type="match status" value="1"/>
</dbReference>
<dbReference type="InterPro" id="IPR005062">
    <property type="entry name" value="SAC3/GANP/THP3_conserved"/>
</dbReference>
<feature type="region of interest" description="Disordered" evidence="1">
    <location>
        <begin position="1"/>
        <end position="40"/>
    </location>
</feature>
<proteinExistence type="predicted"/>
<reference evidence="3 4" key="1">
    <citation type="journal article" date="2008" name="Nature">
        <title>The Phaeodactylum genome reveals the evolutionary history of diatom genomes.</title>
        <authorList>
            <person name="Bowler C."/>
            <person name="Allen A.E."/>
            <person name="Badger J.H."/>
            <person name="Grimwood J."/>
            <person name="Jabbari K."/>
            <person name="Kuo A."/>
            <person name="Maheswari U."/>
            <person name="Martens C."/>
            <person name="Maumus F."/>
            <person name="Otillar R.P."/>
            <person name="Rayko E."/>
            <person name="Salamov A."/>
            <person name="Vandepoele K."/>
            <person name="Beszteri B."/>
            <person name="Gruber A."/>
            <person name="Heijde M."/>
            <person name="Katinka M."/>
            <person name="Mock T."/>
            <person name="Valentin K."/>
            <person name="Verret F."/>
            <person name="Berges J.A."/>
            <person name="Brownlee C."/>
            <person name="Cadoret J.P."/>
            <person name="Chiovitti A."/>
            <person name="Choi C.J."/>
            <person name="Coesel S."/>
            <person name="De Martino A."/>
            <person name="Detter J.C."/>
            <person name="Durkin C."/>
            <person name="Falciatore A."/>
            <person name="Fournet J."/>
            <person name="Haruta M."/>
            <person name="Huysman M.J."/>
            <person name="Jenkins B.D."/>
            <person name="Jiroutova K."/>
            <person name="Jorgensen R.E."/>
            <person name="Joubert Y."/>
            <person name="Kaplan A."/>
            <person name="Kroger N."/>
            <person name="Kroth P.G."/>
            <person name="La Roche J."/>
            <person name="Lindquist E."/>
            <person name="Lommer M."/>
            <person name="Martin-Jezequel V."/>
            <person name="Lopez P.J."/>
            <person name="Lucas S."/>
            <person name="Mangogna M."/>
            <person name="McGinnis K."/>
            <person name="Medlin L.K."/>
            <person name="Montsant A."/>
            <person name="Oudot-Le Secq M.P."/>
            <person name="Napoli C."/>
            <person name="Obornik M."/>
            <person name="Parker M.S."/>
            <person name="Petit J.L."/>
            <person name="Porcel B.M."/>
            <person name="Poulsen N."/>
            <person name="Robison M."/>
            <person name="Rychlewski L."/>
            <person name="Rynearson T.A."/>
            <person name="Schmutz J."/>
            <person name="Shapiro H."/>
            <person name="Siaut M."/>
            <person name="Stanley M."/>
            <person name="Sussman M.R."/>
            <person name="Taylor A.R."/>
            <person name="Vardi A."/>
            <person name="von Dassow P."/>
            <person name="Vyverman W."/>
            <person name="Willis A."/>
            <person name="Wyrwicz L.S."/>
            <person name="Rokhsar D.S."/>
            <person name="Weissenbach J."/>
            <person name="Armbrust E.V."/>
            <person name="Green B.R."/>
            <person name="Van de Peer Y."/>
            <person name="Grigoriev I.V."/>
        </authorList>
    </citation>
    <scope>NUCLEOTIDE SEQUENCE [LARGE SCALE GENOMIC DNA]</scope>
    <source>
        <strain evidence="3 4">CCAP 1055/1</strain>
    </source>
</reference>
<dbReference type="eggNOG" id="KOG1861">
    <property type="taxonomic scope" value="Eukaryota"/>
</dbReference>
<name>B7G0G9_PHATC</name>
<evidence type="ECO:0000256" key="1">
    <source>
        <dbReference type="SAM" id="MobiDB-lite"/>
    </source>
</evidence>
<accession>B7G0G9</accession>
<dbReference type="InParanoid" id="B7G0G9"/>
<feature type="domain" description="SAC3/GANP/THP3 conserved" evidence="2">
    <location>
        <begin position="445"/>
        <end position="667"/>
    </location>
</feature>
<gene>
    <name evidence="3" type="ORF">PHATRDRAFT_46213</name>
</gene>
<evidence type="ECO:0000259" key="2">
    <source>
        <dbReference type="Pfam" id="PF03399"/>
    </source>
</evidence>
<sequence>MYQQYQQYAQPQQSHAQPVLSQPSRHLSRDSNSNNNSNNLTWNGTAWVSANPPSGSSAVSSFSTASSHHHYVPPQLSQTPSQYPAQQQSLMPSSSSAQSAVSLVQQYTQYYHAWTAQQQGHVAHARTYTPHSPDYQTAMQHAGTCQTYAEDSSRAAHYFHQNPQATIATAPLSLPPTPPTTATTAAATTTTTTSHALNNPPRVQQPHTIPQKTPTPAKAKPPMKDYVDRCLQQCRNETEKRAMVSEIERLMSGLIQKGTFHDMEWGNLQLIAVPERTSVPATPSLRPTHPYQGPTRNDVSYYGPTNVQAGYPSSAAGASPQSLRNPKKRRFSVQTPSVTVDPTINYYGPSITHNSTHSFSSSQQQQTSKSRQKDGFNQSSLALDVRARRFSGPGGIDDIQQTTTQAISGFDRFMGKAAIGGSTKPLDEEDYEAMTVKGTCHVLEKSYLRLTAPPRAELVRPEQVLRKHVAQLKTERQKPAATRRDYLWFCSQLKAVRQDCTVQRIQNAFTVDVYETHARIALEEGDLNEYNQCQTQLKYLYDLLRNDSDEYLAAQQYEDEFLAYRVLYYVFLTGNQSYQGGSSDLLHLLLQLSGPDRSSHPSIAHALKVRAACAQTDYHDFFRLRETCPNHGKYLMDRMVPSMRFKALQRICQAYRPSVETGFALKELGFEKNATIGKQWLKSCGCVLDDDESIIDTKESIVRESDLEHKQSLI</sequence>
<dbReference type="GO" id="GO:0005634">
    <property type="term" value="C:nucleus"/>
    <property type="evidence" value="ECO:0007669"/>
    <property type="project" value="TreeGrafter"/>
</dbReference>
<reference evidence="4" key="2">
    <citation type="submission" date="2008-08" db="EMBL/GenBank/DDBJ databases">
        <authorList>
            <consortium name="Diatom Consortium"/>
            <person name="Grigoriev I."/>
            <person name="Grimwood J."/>
            <person name="Kuo A."/>
            <person name="Otillar R.P."/>
            <person name="Salamov A."/>
            <person name="Detter J.C."/>
            <person name="Lindquist E."/>
            <person name="Shapiro H."/>
            <person name="Lucas S."/>
            <person name="Glavina del Rio T."/>
            <person name="Pitluck S."/>
            <person name="Rokhsar D."/>
            <person name="Bowler C."/>
        </authorList>
    </citation>
    <scope>GENOME REANNOTATION</scope>
    <source>
        <strain evidence="4">CCAP 1055/1</strain>
    </source>
</reference>
<protein>
    <recommendedName>
        <fullName evidence="2">SAC3/GANP/THP3 conserved domain-containing protein</fullName>
    </recommendedName>
</protein>